<keyword evidence="3" id="KW-1185">Reference proteome</keyword>
<feature type="non-terminal residue" evidence="2">
    <location>
        <position position="1"/>
    </location>
</feature>
<dbReference type="Proteomes" id="UP000595437">
    <property type="component" value="Chromosome 13"/>
</dbReference>
<reference evidence="3" key="1">
    <citation type="submission" date="2021-01" db="EMBL/GenBank/DDBJ databases">
        <title>Caligus Genome Assembly.</title>
        <authorList>
            <person name="Gallardo-Escarate C."/>
        </authorList>
    </citation>
    <scope>NUCLEOTIDE SEQUENCE [LARGE SCALE GENOMIC DNA]</scope>
</reference>
<feature type="region of interest" description="Disordered" evidence="1">
    <location>
        <begin position="1"/>
        <end position="73"/>
    </location>
</feature>
<feature type="compositionally biased region" description="Polar residues" evidence="1">
    <location>
        <begin position="19"/>
        <end position="28"/>
    </location>
</feature>
<organism evidence="2 3">
    <name type="scientific">Caligus rogercresseyi</name>
    <name type="common">Sea louse</name>
    <dbReference type="NCBI Taxonomy" id="217165"/>
    <lineage>
        <taxon>Eukaryota</taxon>
        <taxon>Metazoa</taxon>
        <taxon>Ecdysozoa</taxon>
        <taxon>Arthropoda</taxon>
        <taxon>Crustacea</taxon>
        <taxon>Multicrustacea</taxon>
        <taxon>Hexanauplia</taxon>
        <taxon>Copepoda</taxon>
        <taxon>Siphonostomatoida</taxon>
        <taxon>Caligidae</taxon>
        <taxon>Caligus</taxon>
    </lineage>
</organism>
<sequence length="73" mass="7902">NRRAKERRSIKKSDDPKESGNSLQTPSLAPTPTSPKSPNTSNSPAPLSTPWHSTPGHTFPEGPSHTSPPLKYE</sequence>
<evidence type="ECO:0000313" key="3">
    <source>
        <dbReference type="Proteomes" id="UP000595437"/>
    </source>
</evidence>
<dbReference type="EMBL" id="CP045902">
    <property type="protein sequence ID" value="QQP38482.1"/>
    <property type="molecule type" value="Genomic_DNA"/>
</dbReference>
<proteinExistence type="predicted"/>
<accession>A0A7T8GVH5</accession>
<feature type="compositionally biased region" description="Low complexity" evidence="1">
    <location>
        <begin position="30"/>
        <end position="46"/>
    </location>
</feature>
<evidence type="ECO:0000256" key="1">
    <source>
        <dbReference type="SAM" id="MobiDB-lite"/>
    </source>
</evidence>
<protein>
    <submittedName>
        <fullName evidence="2">Uncharacterized protein</fullName>
    </submittedName>
</protein>
<feature type="compositionally biased region" description="Basic residues" evidence="1">
    <location>
        <begin position="1"/>
        <end position="10"/>
    </location>
</feature>
<name>A0A7T8GVH5_CALRO</name>
<evidence type="ECO:0000313" key="2">
    <source>
        <dbReference type="EMBL" id="QQP38482.1"/>
    </source>
</evidence>
<dbReference type="AlphaFoldDB" id="A0A7T8GVH5"/>
<gene>
    <name evidence="2" type="ORF">FKW44_019062</name>
</gene>